<organism evidence="1">
    <name type="scientific">marine sediment metagenome</name>
    <dbReference type="NCBI Taxonomy" id="412755"/>
    <lineage>
        <taxon>unclassified sequences</taxon>
        <taxon>metagenomes</taxon>
        <taxon>ecological metagenomes</taxon>
    </lineage>
</organism>
<sequence>VLEFHVVDPQSGTVAVSENGTLTISAGSGSGAVTGDIDSVDYSSDPLASTAVTQGNAIAVTTNGGSTRDFDAVITIIIK</sequence>
<name>A0A0F9EFN8_9ZZZZ</name>
<comment type="caution">
    <text evidence="1">The sequence shown here is derived from an EMBL/GenBank/DDBJ whole genome shotgun (WGS) entry which is preliminary data.</text>
</comment>
<gene>
    <name evidence="1" type="ORF">LCGC14_2080390</name>
</gene>
<protein>
    <submittedName>
        <fullName evidence="1">Uncharacterized protein</fullName>
    </submittedName>
</protein>
<accession>A0A0F9EFN8</accession>
<evidence type="ECO:0000313" key="1">
    <source>
        <dbReference type="EMBL" id="KKL72893.1"/>
    </source>
</evidence>
<reference evidence="1" key="1">
    <citation type="journal article" date="2015" name="Nature">
        <title>Complex archaea that bridge the gap between prokaryotes and eukaryotes.</title>
        <authorList>
            <person name="Spang A."/>
            <person name="Saw J.H."/>
            <person name="Jorgensen S.L."/>
            <person name="Zaremba-Niedzwiedzka K."/>
            <person name="Martijn J."/>
            <person name="Lind A.E."/>
            <person name="van Eijk R."/>
            <person name="Schleper C."/>
            <person name="Guy L."/>
            <person name="Ettema T.J."/>
        </authorList>
    </citation>
    <scope>NUCLEOTIDE SEQUENCE</scope>
</reference>
<dbReference type="EMBL" id="LAZR01025128">
    <property type="protein sequence ID" value="KKL72893.1"/>
    <property type="molecule type" value="Genomic_DNA"/>
</dbReference>
<dbReference type="AlphaFoldDB" id="A0A0F9EFN8"/>
<proteinExistence type="predicted"/>
<feature type="non-terminal residue" evidence="1">
    <location>
        <position position="1"/>
    </location>
</feature>